<dbReference type="AlphaFoldDB" id="A0A239Z2H3"/>
<protein>
    <submittedName>
        <fullName evidence="1">Uncharacterized protein</fullName>
    </submittedName>
</protein>
<proteinExistence type="predicted"/>
<dbReference type="RefSeq" id="WP_169835174.1">
    <property type="nucleotide sequence ID" value="NZ_LT906470.1"/>
</dbReference>
<dbReference type="Proteomes" id="UP000214973">
    <property type="component" value="Chromosome 1"/>
</dbReference>
<evidence type="ECO:0000313" key="2">
    <source>
        <dbReference type="Proteomes" id="UP000214973"/>
    </source>
</evidence>
<dbReference type="KEGG" id="vrm:44547418_00957"/>
<gene>
    <name evidence="1" type="ORF">SAMEA44547418_00957</name>
</gene>
<reference evidence="1 2" key="1">
    <citation type="submission" date="2017-06" db="EMBL/GenBank/DDBJ databases">
        <authorList>
            <consortium name="Pathogen Informatics"/>
        </authorList>
    </citation>
    <scope>NUCLEOTIDE SEQUENCE [LARGE SCALE GENOMIC DNA]</scope>
    <source>
        <strain evidence="1 2">NCTC12018</strain>
    </source>
</reference>
<name>A0A239Z2H3_9FIRM</name>
<sequence>MCWCEVVTKAKLGSLKRLGQGMEASLHFMAETVLLLSCLRVVVRWVFGI</sequence>
<organism evidence="1 2">
    <name type="scientific">Veillonella rodentium</name>
    <dbReference type="NCBI Taxonomy" id="248315"/>
    <lineage>
        <taxon>Bacteria</taxon>
        <taxon>Bacillati</taxon>
        <taxon>Bacillota</taxon>
        <taxon>Negativicutes</taxon>
        <taxon>Veillonellales</taxon>
        <taxon>Veillonellaceae</taxon>
        <taxon>Veillonella</taxon>
    </lineage>
</organism>
<dbReference type="EMBL" id="LT906470">
    <property type="protein sequence ID" value="SNV65242.1"/>
    <property type="molecule type" value="Genomic_DNA"/>
</dbReference>
<keyword evidence="2" id="KW-1185">Reference proteome</keyword>
<accession>A0A239Z2H3</accession>
<evidence type="ECO:0000313" key="1">
    <source>
        <dbReference type="EMBL" id="SNV65242.1"/>
    </source>
</evidence>